<dbReference type="Proteomes" id="UP000075886">
    <property type="component" value="Unassembled WGS sequence"/>
</dbReference>
<feature type="compositionally biased region" description="Basic and acidic residues" evidence="3">
    <location>
        <begin position="233"/>
        <end position="276"/>
    </location>
</feature>
<accession>A0A499FV15</accession>
<comment type="similarity">
    <text evidence="1">Belongs to the CWC26 family.</text>
</comment>
<organism evidence="4 5">
    <name type="scientific">Anopheles farauti</name>
    <dbReference type="NCBI Taxonomy" id="69004"/>
    <lineage>
        <taxon>Eukaryota</taxon>
        <taxon>Metazoa</taxon>
        <taxon>Ecdysozoa</taxon>
        <taxon>Arthropoda</taxon>
        <taxon>Hexapoda</taxon>
        <taxon>Insecta</taxon>
        <taxon>Pterygota</taxon>
        <taxon>Neoptera</taxon>
        <taxon>Endopterygota</taxon>
        <taxon>Diptera</taxon>
        <taxon>Nematocera</taxon>
        <taxon>Culicoidea</taxon>
        <taxon>Culicidae</taxon>
        <taxon>Anophelinae</taxon>
        <taxon>Anopheles</taxon>
    </lineage>
</organism>
<dbReference type="EMBL" id="AXCN02001131">
    <property type="status" value="NOT_ANNOTATED_CDS"/>
    <property type="molecule type" value="Genomic_DNA"/>
</dbReference>
<feature type="compositionally biased region" description="Basic and acidic residues" evidence="3">
    <location>
        <begin position="400"/>
        <end position="424"/>
    </location>
</feature>
<feature type="compositionally biased region" description="Basic and acidic residues" evidence="3">
    <location>
        <begin position="317"/>
        <end position="370"/>
    </location>
</feature>
<dbReference type="PANTHER" id="PTHR31809:SF0">
    <property type="entry name" value="BUD13 HOMOLOG"/>
    <property type="match status" value="1"/>
</dbReference>
<feature type="region of interest" description="Disordered" evidence="3">
    <location>
        <begin position="104"/>
        <end position="520"/>
    </location>
</feature>
<evidence type="ECO:0000256" key="3">
    <source>
        <dbReference type="SAM" id="MobiDB-lite"/>
    </source>
</evidence>
<feature type="compositionally biased region" description="Basic and acidic residues" evidence="3">
    <location>
        <begin position="509"/>
        <end position="520"/>
    </location>
</feature>
<feature type="compositionally biased region" description="Basic and acidic residues" evidence="3">
    <location>
        <begin position="190"/>
        <end position="226"/>
    </location>
</feature>
<evidence type="ECO:0000256" key="1">
    <source>
        <dbReference type="ARBA" id="ARBA00011069"/>
    </source>
</evidence>
<dbReference type="InterPro" id="IPR018609">
    <property type="entry name" value="Bud13"/>
</dbReference>
<dbReference type="AlphaFoldDB" id="A0A499FV15"/>
<dbReference type="PANTHER" id="PTHR31809">
    <property type="entry name" value="BUD13 HOMOLOG"/>
    <property type="match status" value="1"/>
</dbReference>
<dbReference type="STRING" id="69004.A0A499FV15"/>
<feature type="compositionally biased region" description="Basic and acidic residues" evidence="3">
    <location>
        <begin position="124"/>
        <end position="138"/>
    </location>
</feature>
<reference evidence="4" key="2">
    <citation type="submission" date="2020-05" db="UniProtKB">
        <authorList>
            <consortium name="EnsemblMetazoa"/>
        </authorList>
    </citation>
    <scope>IDENTIFICATION</scope>
    <source>
        <strain evidence="4">FAR1</strain>
    </source>
</reference>
<proteinExistence type="inferred from homology"/>
<feature type="compositionally biased region" description="Basic and acidic residues" evidence="3">
    <location>
        <begin position="432"/>
        <end position="448"/>
    </location>
</feature>
<evidence type="ECO:0000313" key="5">
    <source>
        <dbReference type="Proteomes" id="UP000075886"/>
    </source>
</evidence>
<dbReference type="GO" id="GO:0000398">
    <property type="term" value="P:mRNA splicing, via spliceosome"/>
    <property type="evidence" value="ECO:0007669"/>
    <property type="project" value="TreeGrafter"/>
</dbReference>
<evidence type="ECO:0000313" key="4">
    <source>
        <dbReference type="EnsemblMetazoa" id="AFAF021863-PA"/>
    </source>
</evidence>
<protein>
    <recommendedName>
        <fullName evidence="2">BUD13 homolog</fullName>
    </recommendedName>
</protein>
<evidence type="ECO:0000256" key="2">
    <source>
        <dbReference type="ARBA" id="ARBA00014454"/>
    </source>
</evidence>
<sequence>MATKIDQKEYLKRYLSNDKDKKKKKKKDKKPTVKSNVTIIDDDLDLSKLQNLQEEELEQFALDEDAPQIAGIVDERPPELRAKEDFSSNKWKVLATNDEHETAIQVGDRTGRSAGFEMRTSKLPIERDRGARARKPDSENDASPPRRRRKDSDESPPRQRSKQEENANERRRRNDSSDESPPRKATGGRRSPDTRRARRTDSDESPPRKSERSAGAGRDHNREKRSEKHSKRHDYDPQRNHRHSDSDESPPRRSPRRQSERSADAVKQRDRDNRSEKRNKRYDANTSPQRQRRQNDSDASPPRRREENALQRRKQHRSDSDESPPRRSQRSETDRKRDDPASRTHRRAQDSDESPPRRNPRDMDRSDRSRRSPLARPSKRRDDGVRSPRRKQYETAGEGSSRRREGSPAVRIKQEKQDSDESPPRRRHERRPSRESHVRIKQEPRSSTERVSSTRHTVPERLTKTLDGKRAGLQDARSLREENEAHRQREREAFAKMSSELSGRYAETVVREKSGRRRDIEKELREELEKRKHDEKKKQIYDRWGKGVKQVEDYNAQLQEAAREMEKPLARYADDKDLDEYLKQQERDGDPMLEYLRSKRKEENKRAGIEERPIYQGAFPENRFGIRPGYRWDGVDRSNGFERRWFEMVSKKKATEEEAYKYSVEDM</sequence>
<name>A0A499FV15_9DIPT</name>
<keyword evidence="5" id="KW-1185">Reference proteome</keyword>
<dbReference type="EnsemblMetazoa" id="AFAF021863-RA">
    <property type="protein sequence ID" value="AFAF021863-PA"/>
    <property type="gene ID" value="AFAF021863"/>
</dbReference>
<feature type="compositionally biased region" description="Basic and acidic residues" evidence="3">
    <location>
        <begin position="293"/>
        <end position="310"/>
    </location>
</feature>
<dbReference type="GO" id="GO:0005684">
    <property type="term" value="C:U2-type spliceosomal complex"/>
    <property type="evidence" value="ECO:0007669"/>
    <property type="project" value="TreeGrafter"/>
</dbReference>
<dbReference type="VEuPathDB" id="VectorBase:AFAF021863"/>
<reference evidence="5" key="1">
    <citation type="submission" date="2014-01" db="EMBL/GenBank/DDBJ databases">
        <title>The Genome Sequence of Anopheles farauti FAR1 (V2).</title>
        <authorList>
            <consortium name="The Broad Institute Genomics Platform"/>
            <person name="Neafsey D.E."/>
            <person name="Besansky N."/>
            <person name="Howell P."/>
            <person name="Walton C."/>
            <person name="Young S.K."/>
            <person name="Zeng Q."/>
            <person name="Gargeya S."/>
            <person name="Fitzgerald M."/>
            <person name="Haas B."/>
            <person name="Abouelleil A."/>
            <person name="Allen A.W."/>
            <person name="Alvarado L."/>
            <person name="Arachchi H.M."/>
            <person name="Berlin A.M."/>
            <person name="Chapman S.B."/>
            <person name="Gainer-Dewar J."/>
            <person name="Goldberg J."/>
            <person name="Griggs A."/>
            <person name="Gujja S."/>
            <person name="Hansen M."/>
            <person name="Howarth C."/>
            <person name="Imamovic A."/>
            <person name="Ireland A."/>
            <person name="Larimer J."/>
            <person name="McCowan C."/>
            <person name="Murphy C."/>
            <person name="Pearson M."/>
            <person name="Poon T.W."/>
            <person name="Priest M."/>
            <person name="Roberts A."/>
            <person name="Saif S."/>
            <person name="Shea T."/>
            <person name="Sisk P."/>
            <person name="Sykes S."/>
            <person name="Wortman J."/>
            <person name="Nusbaum C."/>
            <person name="Birren B."/>
        </authorList>
    </citation>
    <scope>NUCLEOTIDE SEQUENCE [LARGE SCALE GENOMIC DNA]</scope>
    <source>
        <strain evidence="5">FAR1</strain>
    </source>
</reference>
<dbReference type="GO" id="GO:0003723">
    <property type="term" value="F:RNA binding"/>
    <property type="evidence" value="ECO:0007669"/>
    <property type="project" value="TreeGrafter"/>
</dbReference>
<dbReference type="Pfam" id="PF09736">
    <property type="entry name" value="Bud13"/>
    <property type="match status" value="1"/>
</dbReference>
<dbReference type="InterPro" id="IPR051112">
    <property type="entry name" value="CWC26_splicing_factor"/>
</dbReference>
<dbReference type="GO" id="GO:0070274">
    <property type="term" value="C:RES complex"/>
    <property type="evidence" value="ECO:0007669"/>
    <property type="project" value="TreeGrafter"/>
</dbReference>
<feature type="compositionally biased region" description="Basic and acidic residues" evidence="3">
    <location>
        <begin position="150"/>
        <end position="182"/>
    </location>
</feature>
<feature type="compositionally biased region" description="Basic and acidic residues" evidence="3">
    <location>
        <begin position="457"/>
        <end position="494"/>
    </location>
</feature>